<name>A0A163J6X6_ABSGL</name>
<dbReference type="Proteomes" id="UP000078561">
    <property type="component" value="Unassembled WGS sequence"/>
</dbReference>
<evidence type="ECO:0000313" key="1">
    <source>
        <dbReference type="EMBL" id="SAL99800.1"/>
    </source>
</evidence>
<dbReference type="InParanoid" id="A0A163J6X6"/>
<keyword evidence="2" id="KW-1185">Reference proteome</keyword>
<dbReference type="AlphaFoldDB" id="A0A163J6X6"/>
<accession>A0A163J6X6</accession>
<organism evidence="1">
    <name type="scientific">Absidia glauca</name>
    <name type="common">Pin mould</name>
    <dbReference type="NCBI Taxonomy" id="4829"/>
    <lineage>
        <taxon>Eukaryota</taxon>
        <taxon>Fungi</taxon>
        <taxon>Fungi incertae sedis</taxon>
        <taxon>Mucoromycota</taxon>
        <taxon>Mucoromycotina</taxon>
        <taxon>Mucoromycetes</taxon>
        <taxon>Mucorales</taxon>
        <taxon>Cunninghamellaceae</taxon>
        <taxon>Absidia</taxon>
    </lineage>
</organism>
<evidence type="ECO:0000313" key="2">
    <source>
        <dbReference type="Proteomes" id="UP000078561"/>
    </source>
</evidence>
<sequence length="127" mass="14114">MVYAVVPQIGTLKREWDTISLYILFVDLKLLSNEGRTKAVVSIQDLMKRINHTTQVITLHDNVPNVYGVKTEAEMISGSPPGWPCSIYCKSSFYMGLLTTSDPFGAADQLAPPSFRSSLHRVVILIT</sequence>
<gene>
    <name evidence="1" type="primary">ABSGL_05454.1 scaffold 7164</name>
</gene>
<reference evidence="1" key="1">
    <citation type="submission" date="2016-04" db="EMBL/GenBank/DDBJ databases">
        <authorList>
            <person name="Evans L.H."/>
            <person name="Alamgir A."/>
            <person name="Owens N."/>
            <person name="Weber N.D."/>
            <person name="Virtaneva K."/>
            <person name="Barbian K."/>
            <person name="Babar A."/>
            <person name="Rosenke K."/>
        </authorList>
    </citation>
    <scope>NUCLEOTIDE SEQUENCE [LARGE SCALE GENOMIC DNA]</scope>
    <source>
        <strain evidence="1">CBS 101.48</strain>
    </source>
</reference>
<proteinExistence type="predicted"/>
<dbReference type="EMBL" id="LT553028">
    <property type="protein sequence ID" value="SAL99800.1"/>
    <property type="molecule type" value="Genomic_DNA"/>
</dbReference>
<protein>
    <submittedName>
        <fullName evidence="1">Uncharacterized protein</fullName>
    </submittedName>
</protein>